<feature type="chain" id="PRO_5015712785" description="Copper resistance protein NlpE" evidence="1">
    <location>
        <begin position="22"/>
        <end position="90"/>
    </location>
</feature>
<dbReference type="Pfam" id="PF04170">
    <property type="entry name" value="NlpE"/>
    <property type="match status" value="1"/>
</dbReference>
<dbReference type="EMBL" id="PZKF01000007">
    <property type="protein sequence ID" value="PTE18405.1"/>
    <property type="molecule type" value="Genomic_DNA"/>
</dbReference>
<sequence length="90" mass="9949">MRRLLAICSLLLPLFAVPAGAEEPGQGAHGLRLPASFTGTLPCADCEGIRHHLDLWPDQSFALRLEWLGGARRRCATIWGIGMWTRRGVR</sequence>
<dbReference type="InterPro" id="IPR007298">
    <property type="entry name" value="Cu-R_lipoprotein_NlpE"/>
</dbReference>
<gene>
    <name evidence="2" type="ORF">C5F46_04415</name>
</gene>
<name>A0A2T4JKI3_9RHOB</name>
<evidence type="ECO:0008006" key="4">
    <source>
        <dbReference type="Google" id="ProtNLM"/>
    </source>
</evidence>
<dbReference type="InterPro" id="IPR043176">
    <property type="entry name" value="NlpE_N_sf"/>
</dbReference>
<dbReference type="RefSeq" id="WP_107324152.1">
    <property type="nucleotide sequence ID" value="NZ_PZKF01000007.1"/>
</dbReference>
<dbReference type="Proteomes" id="UP000241899">
    <property type="component" value="Unassembled WGS sequence"/>
</dbReference>
<feature type="signal peptide" evidence="1">
    <location>
        <begin position="1"/>
        <end position="21"/>
    </location>
</feature>
<keyword evidence="1" id="KW-0732">Signal</keyword>
<proteinExistence type="predicted"/>
<organism evidence="2 3">
    <name type="scientific">Phaeovulum veldkampii DSM 11550</name>
    <dbReference type="NCBI Taxonomy" id="1185920"/>
    <lineage>
        <taxon>Bacteria</taxon>
        <taxon>Pseudomonadati</taxon>
        <taxon>Pseudomonadota</taxon>
        <taxon>Alphaproteobacteria</taxon>
        <taxon>Rhodobacterales</taxon>
        <taxon>Paracoccaceae</taxon>
        <taxon>Phaeovulum</taxon>
    </lineage>
</organism>
<dbReference type="Gene3D" id="2.40.128.300">
    <property type="match status" value="1"/>
</dbReference>
<protein>
    <recommendedName>
        <fullName evidence="4">Copper resistance protein NlpE</fullName>
    </recommendedName>
</protein>
<dbReference type="AlphaFoldDB" id="A0A2T4JKI3"/>
<keyword evidence="3" id="KW-1185">Reference proteome</keyword>
<comment type="caution">
    <text evidence="2">The sequence shown here is derived from an EMBL/GenBank/DDBJ whole genome shotgun (WGS) entry which is preliminary data.</text>
</comment>
<evidence type="ECO:0000313" key="2">
    <source>
        <dbReference type="EMBL" id="PTE18405.1"/>
    </source>
</evidence>
<evidence type="ECO:0000256" key="1">
    <source>
        <dbReference type="SAM" id="SignalP"/>
    </source>
</evidence>
<reference evidence="2 3" key="1">
    <citation type="submission" date="2018-03" db="EMBL/GenBank/DDBJ databases">
        <title>Rhodobacter veldkampii.</title>
        <authorList>
            <person name="Meyer T.E."/>
            <person name="Miller S."/>
            <person name="Lodha T."/>
            <person name="Gandham S."/>
            <person name="Chintalapati S."/>
            <person name="Chintalapati V.R."/>
        </authorList>
    </citation>
    <scope>NUCLEOTIDE SEQUENCE [LARGE SCALE GENOMIC DNA]</scope>
    <source>
        <strain evidence="2 3">DSM 11550</strain>
    </source>
</reference>
<dbReference type="OrthoDB" id="9809132at2"/>
<evidence type="ECO:0000313" key="3">
    <source>
        <dbReference type="Proteomes" id="UP000241899"/>
    </source>
</evidence>
<accession>A0A2T4JKI3</accession>